<feature type="signal peptide" evidence="1">
    <location>
        <begin position="1"/>
        <end position="22"/>
    </location>
</feature>
<dbReference type="InterPro" id="IPR007332">
    <property type="entry name" value="DUF411"/>
</dbReference>
<name>A0A5S4F491_9PROT</name>
<comment type="caution">
    <text evidence="2">The sequence shown here is derived from an EMBL/GenBank/DDBJ whole genome shotgun (WGS) entry which is preliminary data.</text>
</comment>
<evidence type="ECO:0000313" key="3">
    <source>
        <dbReference type="Proteomes" id="UP000306324"/>
    </source>
</evidence>
<dbReference type="InterPro" id="IPR036249">
    <property type="entry name" value="Thioredoxin-like_sf"/>
</dbReference>
<keyword evidence="3" id="KW-1185">Reference proteome</keyword>
<dbReference type="SUPFAM" id="SSF52833">
    <property type="entry name" value="Thioredoxin-like"/>
    <property type="match status" value="1"/>
</dbReference>
<reference evidence="2 3" key="1">
    <citation type="submission" date="2019-04" db="EMBL/GenBank/DDBJ databases">
        <title>A novel phosphate-accumulating bacterium identified in bioreactor for phosphate removal from wastewater.</title>
        <authorList>
            <person name="Kotlyarov R.Y."/>
            <person name="Beletsky A.V."/>
            <person name="Kallistova A.Y."/>
            <person name="Dorofeev A.G."/>
            <person name="Nikolaev Y.Y."/>
            <person name="Pimenov N.V."/>
            <person name="Ravin N.V."/>
            <person name="Mardanov A.V."/>
        </authorList>
    </citation>
    <scope>NUCLEOTIDE SEQUENCE [LARGE SCALE GENOMIC DNA]</scope>
    <source>
        <strain evidence="2 3">Bin19</strain>
    </source>
</reference>
<accession>A0A5S4F491</accession>
<dbReference type="AlphaFoldDB" id="A0A5S4F491"/>
<feature type="chain" id="PRO_5024292870" evidence="1">
    <location>
        <begin position="23"/>
        <end position="146"/>
    </location>
</feature>
<dbReference type="OrthoDB" id="14727at2"/>
<keyword evidence="1" id="KW-0732">Signal</keyword>
<organism evidence="2 3">
    <name type="scientific">Candidatus Accumulibacter phosphatis</name>
    <dbReference type="NCBI Taxonomy" id="327160"/>
    <lineage>
        <taxon>Bacteria</taxon>
        <taxon>Pseudomonadati</taxon>
        <taxon>Pseudomonadota</taxon>
        <taxon>Betaproteobacteria</taxon>
        <taxon>Candidatus Accumulibacter</taxon>
    </lineage>
</organism>
<dbReference type="RefSeq" id="WP_138678696.1">
    <property type="nucleotide sequence ID" value="NZ_SWAD01000087.1"/>
</dbReference>
<evidence type="ECO:0000313" key="2">
    <source>
        <dbReference type="EMBL" id="TMQ75563.1"/>
    </source>
</evidence>
<protein>
    <submittedName>
        <fullName evidence="2">CopG protein</fullName>
    </submittedName>
</protein>
<evidence type="ECO:0000256" key="1">
    <source>
        <dbReference type="SAM" id="SignalP"/>
    </source>
</evidence>
<dbReference type="Pfam" id="PF04214">
    <property type="entry name" value="DUF411"/>
    <property type="match status" value="1"/>
</dbReference>
<dbReference type="Proteomes" id="UP000306324">
    <property type="component" value="Unassembled WGS sequence"/>
</dbReference>
<gene>
    <name evidence="2" type="ORF">ACCUM_1068</name>
</gene>
<dbReference type="EMBL" id="SWAD01000087">
    <property type="protein sequence ID" value="TMQ75563.1"/>
    <property type="molecule type" value="Genomic_DNA"/>
</dbReference>
<sequence length="146" mass="15517">MTLRLRSLLLVVAALPFGSALAQSAATVEVFKSPSCGCCGKWLEHLRQNGFQVQSHDVNDIPATRKKLGMPDQLGSCHTATIGGYVVEGHVPAADIRRLLKDKPKALGLAVPSMPPGSPGMESATPMPYQTLLVQADGTSKVFVQH</sequence>
<proteinExistence type="predicted"/>